<comment type="caution">
    <text evidence="2">The sequence shown here is derived from an EMBL/GenBank/DDBJ whole genome shotgun (WGS) entry which is preliminary data.</text>
</comment>
<accession>A0ABU4Z498</accession>
<feature type="signal peptide" evidence="1">
    <location>
        <begin position="1"/>
        <end position="27"/>
    </location>
</feature>
<proteinExistence type="predicted"/>
<reference evidence="2 3" key="1">
    <citation type="submission" date="2023-08" db="EMBL/GenBank/DDBJ databases">
        <title>Implementing the SeqCode for naming new Mesorhizobium species isolated from Vachellia karroo root nodules.</title>
        <authorList>
            <person name="Van Lill M."/>
        </authorList>
    </citation>
    <scope>NUCLEOTIDE SEQUENCE [LARGE SCALE GENOMIC DNA]</scope>
    <source>
        <strain evidence="2 3">VK22B</strain>
    </source>
</reference>
<dbReference type="RefSeq" id="WP_320227945.1">
    <property type="nucleotide sequence ID" value="NZ_JAVIJB010000022.1"/>
</dbReference>
<keyword evidence="3" id="KW-1185">Reference proteome</keyword>
<protein>
    <submittedName>
        <fullName evidence="2">Uncharacterized protein</fullName>
    </submittedName>
</protein>
<sequence length="149" mass="15894">MEGTLMCKCIFFVTLAGVSLVPLPSLADGVDQAVDAFHRTCLAHGPDFERTVALAMTRRWTPLSGDAALAPVQGVKAFRGWQAGEDLPNGTTVAVTKGSMEGRAVQTCSVKLPKVDHAEFAEKNAETGKDGQLSKLYVLIAGNRKQVVH</sequence>
<gene>
    <name evidence="2" type="ORF">RFN29_21095</name>
</gene>
<feature type="chain" id="PRO_5047062078" evidence="1">
    <location>
        <begin position="28"/>
        <end position="149"/>
    </location>
</feature>
<organism evidence="2 3">
    <name type="scientific">Mesorhizobium captivum</name>
    <dbReference type="NCBI Taxonomy" id="3072319"/>
    <lineage>
        <taxon>Bacteria</taxon>
        <taxon>Pseudomonadati</taxon>
        <taxon>Pseudomonadota</taxon>
        <taxon>Alphaproteobacteria</taxon>
        <taxon>Hyphomicrobiales</taxon>
        <taxon>Phyllobacteriaceae</taxon>
        <taxon>Mesorhizobium</taxon>
    </lineage>
</organism>
<evidence type="ECO:0000313" key="2">
    <source>
        <dbReference type="EMBL" id="MDX8494068.1"/>
    </source>
</evidence>
<keyword evidence="1" id="KW-0732">Signal</keyword>
<evidence type="ECO:0000313" key="3">
    <source>
        <dbReference type="Proteomes" id="UP001271249"/>
    </source>
</evidence>
<dbReference type="EMBL" id="JAVIJC010000023">
    <property type="protein sequence ID" value="MDX8494068.1"/>
    <property type="molecule type" value="Genomic_DNA"/>
</dbReference>
<name>A0ABU4Z498_9HYPH</name>
<evidence type="ECO:0000256" key="1">
    <source>
        <dbReference type="SAM" id="SignalP"/>
    </source>
</evidence>
<dbReference type="Proteomes" id="UP001271249">
    <property type="component" value="Unassembled WGS sequence"/>
</dbReference>